<dbReference type="RefSeq" id="WP_054862198.1">
    <property type="nucleotide sequence ID" value="NZ_MWPH01000001.1"/>
</dbReference>
<keyword evidence="1" id="KW-1133">Transmembrane helix</keyword>
<dbReference type="OrthoDB" id="198557at2157"/>
<feature type="transmembrane region" description="Helical" evidence="1">
    <location>
        <begin position="15"/>
        <end position="36"/>
    </location>
</feature>
<dbReference type="AlphaFoldDB" id="A0A202EBJ6"/>
<protein>
    <recommendedName>
        <fullName evidence="2">DUF8119 domain-containing protein</fullName>
    </recommendedName>
</protein>
<dbReference type="Proteomes" id="UP000196084">
    <property type="component" value="Unassembled WGS sequence"/>
</dbReference>
<dbReference type="EMBL" id="MWPH01000001">
    <property type="protein sequence ID" value="OVE85612.1"/>
    <property type="molecule type" value="Genomic_DNA"/>
</dbReference>
<name>A0A202EBJ6_9EURY</name>
<dbReference type="Pfam" id="PF26436">
    <property type="entry name" value="DUF8119"/>
    <property type="match status" value="1"/>
</dbReference>
<evidence type="ECO:0000313" key="3">
    <source>
        <dbReference type="EMBL" id="OVE85612.1"/>
    </source>
</evidence>
<accession>A0A202EBJ6</accession>
<proteinExistence type="predicted"/>
<evidence type="ECO:0000256" key="1">
    <source>
        <dbReference type="SAM" id="Phobius"/>
    </source>
</evidence>
<keyword evidence="4" id="KW-1185">Reference proteome</keyword>
<gene>
    <name evidence="3" type="ORF">B2G88_01950</name>
</gene>
<keyword evidence="1" id="KW-0472">Membrane</keyword>
<sequence>MSIVDQLRENQTGMLYDLLFAVVWVAFVSFLFDFVFIDAPSWAFYMFMLAGIPAYFGFFFSLKVAKQQQRE</sequence>
<evidence type="ECO:0000313" key="4">
    <source>
        <dbReference type="Proteomes" id="UP000196084"/>
    </source>
</evidence>
<reference evidence="3 4" key="1">
    <citation type="submission" date="2017-02" db="EMBL/GenBank/DDBJ databases">
        <title>Natronthermophilus aegyptiacus gen. nov.,sp. nov., an aerobic, extremely halophilic alkalithermophilic archaeon isolated from the athalassohaline Wadi An Natrun, Egypt.</title>
        <authorList>
            <person name="Zhao B."/>
        </authorList>
    </citation>
    <scope>NUCLEOTIDE SEQUENCE [LARGE SCALE GENOMIC DNA]</scope>
    <source>
        <strain evidence="3 4">CGMCC 1.3597</strain>
    </source>
</reference>
<dbReference type="InterPro" id="IPR058432">
    <property type="entry name" value="DUF8119"/>
</dbReference>
<feature type="domain" description="DUF8119" evidence="2">
    <location>
        <begin position="3"/>
        <end position="69"/>
    </location>
</feature>
<feature type="transmembrane region" description="Helical" evidence="1">
    <location>
        <begin position="42"/>
        <end position="62"/>
    </location>
</feature>
<comment type="caution">
    <text evidence="3">The sequence shown here is derived from an EMBL/GenBank/DDBJ whole genome shotgun (WGS) entry which is preliminary data.</text>
</comment>
<evidence type="ECO:0000259" key="2">
    <source>
        <dbReference type="Pfam" id="PF26436"/>
    </source>
</evidence>
<organism evidence="3 4">
    <name type="scientific">Natronolimnobius baerhuensis</name>
    <dbReference type="NCBI Taxonomy" id="253108"/>
    <lineage>
        <taxon>Archaea</taxon>
        <taxon>Methanobacteriati</taxon>
        <taxon>Methanobacteriota</taxon>
        <taxon>Stenosarchaea group</taxon>
        <taxon>Halobacteria</taxon>
        <taxon>Halobacteriales</taxon>
        <taxon>Natrialbaceae</taxon>
        <taxon>Natronolimnobius</taxon>
    </lineage>
</organism>
<keyword evidence="1" id="KW-0812">Transmembrane</keyword>